<accession>A0A5Q0GZN2</accession>
<dbReference type="AlphaFoldDB" id="A0A5Q0GZN2"/>
<proteinExistence type="predicted"/>
<gene>
    <name evidence="2" type="ORF">EKG83_19345</name>
</gene>
<keyword evidence="1" id="KW-0472">Membrane</keyword>
<dbReference type="KEGG" id="ssyi:EKG83_19345"/>
<organism evidence="2 3">
    <name type="scientific">Saccharothrix syringae</name>
    <name type="common">Nocardiopsis syringae</name>
    <dbReference type="NCBI Taxonomy" id="103733"/>
    <lineage>
        <taxon>Bacteria</taxon>
        <taxon>Bacillati</taxon>
        <taxon>Actinomycetota</taxon>
        <taxon>Actinomycetes</taxon>
        <taxon>Pseudonocardiales</taxon>
        <taxon>Pseudonocardiaceae</taxon>
        <taxon>Saccharothrix</taxon>
    </lineage>
</organism>
<feature type="transmembrane region" description="Helical" evidence="1">
    <location>
        <begin position="44"/>
        <end position="60"/>
    </location>
</feature>
<protein>
    <submittedName>
        <fullName evidence="2">Uncharacterized protein</fullName>
    </submittedName>
</protein>
<sequence length="63" mass="6471">MPNAVQDMRTRGARPLVALAAVFLAVALWNGVLALQDAVLWRSAAAVLCAAASAALLVAARRG</sequence>
<evidence type="ECO:0000313" key="3">
    <source>
        <dbReference type="Proteomes" id="UP000325787"/>
    </source>
</evidence>
<dbReference type="RefSeq" id="WP_153278227.1">
    <property type="nucleotide sequence ID" value="NZ_CP034550.1"/>
</dbReference>
<dbReference type="Proteomes" id="UP000325787">
    <property type="component" value="Chromosome"/>
</dbReference>
<keyword evidence="1" id="KW-0812">Transmembrane</keyword>
<evidence type="ECO:0000313" key="2">
    <source>
        <dbReference type="EMBL" id="QFZ19303.1"/>
    </source>
</evidence>
<keyword evidence="3" id="KW-1185">Reference proteome</keyword>
<name>A0A5Q0GZN2_SACSY</name>
<reference evidence="3" key="1">
    <citation type="journal article" date="2021" name="Curr. Microbiol.">
        <title>Complete genome of nocamycin-producing strain Saccharothrix syringae NRRL B-16468 reveals the biosynthetic potential for secondary metabolites.</title>
        <authorList>
            <person name="Mo X."/>
            <person name="Yang S."/>
        </authorList>
    </citation>
    <scope>NUCLEOTIDE SEQUENCE [LARGE SCALE GENOMIC DNA]</scope>
    <source>
        <strain evidence="3">ATCC 51364 / DSM 43886 / JCM 6844 / KCTC 9398 / NBRC 14523 / NRRL B-16468 / INA 2240</strain>
    </source>
</reference>
<evidence type="ECO:0000256" key="1">
    <source>
        <dbReference type="SAM" id="Phobius"/>
    </source>
</evidence>
<dbReference type="EMBL" id="CP034550">
    <property type="protein sequence ID" value="QFZ19303.1"/>
    <property type="molecule type" value="Genomic_DNA"/>
</dbReference>
<keyword evidence="1" id="KW-1133">Transmembrane helix</keyword>